<evidence type="ECO:0000256" key="1">
    <source>
        <dbReference type="ARBA" id="ARBA00006484"/>
    </source>
</evidence>
<protein>
    <submittedName>
        <fullName evidence="4">Putative oxidoreductase UxuB</fullName>
        <ecNumber evidence="4">1.-.-.-</ecNumber>
    </submittedName>
</protein>
<dbReference type="PANTHER" id="PTHR42760:SF115">
    <property type="entry name" value="3-OXOACYL-[ACYL-CARRIER-PROTEIN] REDUCTASE FABG"/>
    <property type="match status" value="1"/>
</dbReference>
<name>A0A6V8LYG4_9BACT</name>
<evidence type="ECO:0000256" key="2">
    <source>
        <dbReference type="ARBA" id="ARBA00023002"/>
    </source>
</evidence>
<dbReference type="InterPro" id="IPR002347">
    <property type="entry name" value="SDR_fam"/>
</dbReference>
<evidence type="ECO:0000259" key="3">
    <source>
        <dbReference type="SMART" id="SM00822"/>
    </source>
</evidence>
<dbReference type="Proteomes" id="UP000494245">
    <property type="component" value="Unassembled WGS sequence"/>
</dbReference>
<reference evidence="4 5" key="1">
    <citation type="submission" date="2020-04" db="EMBL/GenBank/DDBJ databases">
        <authorList>
            <consortium name="Desulfovibrio sp. FSS-1 genome sequencing consortium"/>
            <person name="Shimoshige H."/>
            <person name="Kobayashi H."/>
            <person name="Maekawa T."/>
        </authorList>
    </citation>
    <scope>NUCLEOTIDE SEQUENCE [LARGE SCALE GENOMIC DNA]</scope>
    <source>
        <strain evidence="4 5">SIID29052-01</strain>
    </source>
</reference>
<keyword evidence="5" id="KW-1185">Reference proteome</keyword>
<dbReference type="SUPFAM" id="SSF51735">
    <property type="entry name" value="NAD(P)-binding Rossmann-fold domains"/>
    <property type="match status" value="1"/>
</dbReference>
<dbReference type="Pfam" id="PF13561">
    <property type="entry name" value="adh_short_C2"/>
    <property type="match status" value="1"/>
</dbReference>
<dbReference type="PANTHER" id="PTHR42760">
    <property type="entry name" value="SHORT-CHAIN DEHYDROGENASES/REDUCTASES FAMILY MEMBER"/>
    <property type="match status" value="1"/>
</dbReference>
<gene>
    <name evidence="4" type="primary">uxuB</name>
    <name evidence="4" type="ORF">NNJEOMEG_03722</name>
</gene>
<sequence length="265" mass="28302">MSNTETERFLAGLFGMTGKTAVVVGGTGVLCGAMAKGLWRAGCRVVLVGRDESKARAHREAWGAPEDEVLFARAEATSKADLQAALELSLDRFGGVDVWVNGAGVNSATPYLEIAEEEFERIVRTNLLSVHLGCQVVASHWTGAGRGGSIINLSSMSALRPLSRVFTYSLTKAAVWNLTQNLAREWAGRGIRVNALCPGFFPAEQNRKVLDKDRIASIMRQTPMDRFGEAEELVGATLLLASDKAGSFITGANLVVDGGFAVTSI</sequence>
<keyword evidence="2 4" id="KW-0560">Oxidoreductase</keyword>
<comment type="similarity">
    <text evidence="1">Belongs to the short-chain dehydrogenases/reductases (SDR) family.</text>
</comment>
<organism evidence="4 5">
    <name type="scientific">Fundidesulfovibrio magnetotacticus</name>
    <dbReference type="NCBI Taxonomy" id="2730080"/>
    <lineage>
        <taxon>Bacteria</taxon>
        <taxon>Pseudomonadati</taxon>
        <taxon>Thermodesulfobacteriota</taxon>
        <taxon>Desulfovibrionia</taxon>
        <taxon>Desulfovibrionales</taxon>
        <taxon>Desulfovibrionaceae</taxon>
        <taxon>Fundidesulfovibrio</taxon>
    </lineage>
</organism>
<dbReference type="GO" id="GO:0016616">
    <property type="term" value="F:oxidoreductase activity, acting on the CH-OH group of donors, NAD or NADP as acceptor"/>
    <property type="evidence" value="ECO:0007669"/>
    <property type="project" value="TreeGrafter"/>
</dbReference>
<proteinExistence type="inferred from homology"/>
<evidence type="ECO:0000313" key="5">
    <source>
        <dbReference type="Proteomes" id="UP000494245"/>
    </source>
</evidence>
<dbReference type="PRINTS" id="PR00081">
    <property type="entry name" value="GDHRDH"/>
</dbReference>
<comment type="caution">
    <text evidence="4">The sequence shown here is derived from an EMBL/GenBank/DDBJ whole genome shotgun (WGS) entry which is preliminary data.</text>
</comment>
<dbReference type="EMBL" id="BLTE01000024">
    <property type="protein sequence ID" value="GFK95850.1"/>
    <property type="molecule type" value="Genomic_DNA"/>
</dbReference>
<dbReference type="SMART" id="SM00822">
    <property type="entry name" value="PKS_KR"/>
    <property type="match status" value="1"/>
</dbReference>
<accession>A0A6V8LYG4</accession>
<feature type="domain" description="Ketoreductase" evidence="3">
    <location>
        <begin position="19"/>
        <end position="159"/>
    </location>
</feature>
<reference evidence="4 5" key="2">
    <citation type="submission" date="2020-05" db="EMBL/GenBank/DDBJ databases">
        <title>Draft genome sequence of Desulfovibrio sp. strainFSS-1.</title>
        <authorList>
            <person name="Shimoshige H."/>
            <person name="Kobayashi H."/>
            <person name="Maekawa T."/>
        </authorList>
    </citation>
    <scope>NUCLEOTIDE SEQUENCE [LARGE SCALE GENOMIC DNA]</scope>
    <source>
        <strain evidence="4 5">SIID29052-01</strain>
    </source>
</reference>
<dbReference type="AlphaFoldDB" id="A0A6V8LYG4"/>
<evidence type="ECO:0000313" key="4">
    <source>
        <dbReference type="EMBL" id="GFK95850.1"/>
    </source>
</evidence>
<dbReference type="PRINTS" id="PR00080">
    <property type="entry name" value="SDRFAMILY"/>
</dbReference>
<dbReference type="FunFam" id="3.40.50.720:FF:000084">
    <property type="entry name" value="Short-chain dehydrogenase reductase"/>
    <property type="match status" value="1"/>
</dbReference>
<dbReference type="EC" id="1.-.-.-" evidence="4"/>
<dbReference type="Gene3D" id="3.40.50.720">
    <property type="entry name" value="NAD(P)-binding Rossmann-like Domain"/>
    <property type="match status" value="1"/>
</dbReference>
<dbReference type="RefSeq" id="WP_173086987.1">
    <property type="nucleotide sequence ID" value="NZ_BLTE01000024.1"/>
</dbReference>
<dbReference type="InterPro" id="IPR057326">
    <property type="entry name" value="KR_dom"/>
</dbReference>
<dbReference type="InterPro" id="IPR036291">
    <property type="entry name" value="NAD(P)-bd_dom_sf"/>
</dbReference>